<gene>
    <name evidence="2" type="ORF">EYY89_05860</name>
</gene>
<proteinExistence type="predicted"/>
<sequence length="77" mass="8324">MAKFLRNSLVGILSLSVVGCANFSGDDFKTLGALVLIVGAVAAIAVSDSGDDSNYDSSDNHDQHNYHHDDKHHHHEH</sequence>
<evidence type="ECO:0000313" key="2">
    <source>
        <dbReference type="EMBL" id="TBM29950.1"/>
    </source>
</evidence>
<dbReference type="PROSITE" id="PS51257">
    <property type="entry name" value="PROKAR_LIPOPROTEIN"/>
    <property type="match status" value="1"/>
</dbReference>
<evidence type="ECO:0008006" key="4">
    <source>
        <dbReference type="Google" id="ProtNLM"/>
    </source>
</evidence>
<evidence type="ECO:0000256" key="1">
    <source>
        <dbReference type="SAM" id="MobiDB-lite"/>
    </source>
</evidence>
<organism evidence="2 3">
    <name type="scientific">Hafnia paralvei</name>
    <dbReference type="NCBI Taxonomy" id="546367"/>
    <lineage>
        <taxon>Bacteria</taxon>
        <taxon>Pseudomonadati</taxon>
        <taxon>Pseudomonadota</taxon>
        <taxon>Gammaproteobacteria</taxon>
        <taxon>Enterobacterales</taxon>
        <taxon>Hafniaceae</taxon>
        <taxon>Hafnia</taxon>
    </lineage>
</organism>
<evidence type="ECO:0000313" key="3">
    <source>
        <dbReference type="Proteomes" id="UP000293380"/>
    </source>
</evidence>
<reference evidence="2 3" key="1">
    <citation type="submission" date="2019-02" db="EMBL/GenBank/DDBJ databases">
        <title>Comparative genomic analysis of the Hafnia genus genomes.</title>
        <authorList>
            <person name="Zhiqiu Y."/>
            <person name="Chao Y."/>
            <person name="Yuhui D."/>
            <person name="Di H."/>
            <person name="Bin L."/>
        </authorList>
    </citation>
    <scope>NUCLEOTIDE SEQUENCE [LARGE SCALE GENOMIC DNA]</scope>
    <source>
        <strain evidence="2 3">PCM_1194</strain>
    </source>
</reference>
<feature type="region of interest" description="Disordered" evidence="1">
    <location>
        <begin position="50"/>
        <end position="77"/>
    </location>
</feature>
<dbReference type="RefSeq" id="WP_004093538.1">
    <property type="nucleotide sequence ID" value="NZ_CP186712.1"/>
</dbReference>
<accession>A0A4Q9EUQ3</accession>
<dbReference type="Proteomes" id="UP000293380">
    <property type="component" value="Unassembled WGS sequence"/>
</dbReference>
<name>A0A4Q9EUQ3_9GAMM</name>
<feature type="compositionally biased region" description="Basic and acidic residues" evidence="1">
    <location>
        <begin position="58"/>
        <end position="69"/>
    </location>
</feature>
<protein>
    <recommendedName>
        <fullName evidence="4">Lipoprotein</fullName>
    </recommendedName>
</protein>
<dbReference type="EMBL" id="SITD01000039">
    <property type="protein sequence ID" value="TBM29950.1"/>
    <property type="molecule type" value="Genomic_DNA"/>
</dbReference>
<comment type="caution">
    <text evidence="2">The sequence shown here is derived from an EMBL/GenBank/DDBJ whole genome shotgun (WGS) entry which is preliminary data.</text>
</comment>
<dbReference type="AlphaFoldDB" id="A0A4Q9EUQ3"/>